<keyword evidence="4" id="KW-1185">Reference proteome</keyword>
<feature type="region of interest" description="Disordered" evidence="1">
    <location>
        <begin position="768"/>
        <end position="799"/>
    </location>
</feature>
<evidence type="ECO:0000256" key="1">
    <source>
        <dbReference type="SAM" id="MobiDB-lite"/>
    </source>
</evidence>
<dbReference type="PANTHER" id="PTHR11216">
    <property type="entry name" value="EH DOMAIN"/>
    <property type="match status" value="1"/>
</dbReference>
<dbReference type="EMBL" id="JARJCW010000002">
    <property type="protein sequence ID" value="KAJ7228982.1"/>
    <property type="molecule type" value="Genomic_DNA"/>
</dbReference>
<name>A0AAD6YTN6_9AGAR</name>
<comment type="caution">
    <text evidence="3">The sequence shown here is derived from an EMBL/GenBank/DDBJ whole genome shotgun (WGS) entry which is preliminary data.</text>
</comment>
<feature type="compositionally biased region" description="Pro residues" evidence="1">
    <location>
        <begin position="446"/>
        <end position="467"/>
    </location>
</feature>
<dbReference type="Gene3D" id="1.10.238.10">
    <property type="entry name" value="EF-hand"/>
    <property type="match status" value="3"/>
</dbReference>
<feature type="region of interest" description="Disordered" evidence="1">
    <location>
        <begin position="281"/>
        <end position="337"/>
    </location>
</feature>
<feature type="domain" description="EH" evidence="2">
    <location>
        <begin position="339"/>
        <end position="428"/>
    </location>
</feature>
<dbReference type="SUPFAM" id="SSF47473">
    <property type="entry name" value="EF-hand"/>
    <property type="match status" value="3"/>
</dbReference>
<evidence type="ECO:0000313" key="3">
    <source>
        <dbReference type="EMBL" id="KAJ7228982.1"/>
    </source>
</evidence>
<dbReference type="PROSITE" id="PS50031">
    <property type="entry name" value="EH"/>
    <property type="match status" value="3"/>
</dbReference>
<feature type="region of interest" description="Disordered" evidence="1">
    <location>
        <begin position="415"/>
        <end position="471"/>
    </location>
</feature>
<dbReference type="SMART" id="SM00027">
    <property type="entry name" value="EH"/>
    <property type="match status" value="3"/>
</dbReference>
<organism evidence="3 4">
    <name type="scientific">Mycena pura</name>
    <dbReference type="NCBI Taxonomy" id="153505"/>
    <lineage>
        <taxon>Eukaryota</taxon>
        <taxon>Fungi</taxon>
        <taxon>Dikarya</taxon>
        <taxon>Basidiomycota</taxon>
        <taxon>Agaricomycotina</taxon>
        <taxon>Agaricomycetes</taxon>
        <taxon>Agaricomycetidae</taxon>
        <taxon>Agaricales</taxon>
        <taxon>Marasmiineae</taxon>
        <taxon>Mycenaceae</taxon>
        <taxon>Mycena</taxon>
    </lineage>
</organism>
<proteinExistence type="predicted"/>
<dbReference type="InterPro" id="IPR000261">
    <property type="entry name" value="EH_dom"/>
</dbReference>
<dbReference type="AlphaFoldDB" id="A0AAD6YTN6"/>
<evidence type="ECO:0000259" key="2">
    <source>
        <dbReference type="PROSITE" id="PS50031"/>
    </source>
</evidence>
<dbReference type="GO" id="GO:0016197">
    <property type="term" value="P:endosomal transport"/>
    <property type="evidence" value="ECO:0007669"/>
    <property type="project" value="TreeGrafter"/>
</dbReference>
<feature type="domain" description="EH" evidence="2">
    <location>
        <begin position="11"/>
        <end position="76"/>
    </location>
</feature>
<dbReference type="InterPro" id="IPR011992">
    <property type="entry name" value="EF-hand-dom_pair"/>
</dbReference>
<accession>A0AAD6YTN6</accession>
<dbReference type="CDD" id="cd00052">
    <property type="entry name" value="EH"/>
    <property type="match status" value="2"/>
</dbReference>
<dbReference type="GO" id="GO:0005737">
    <property type="term" value="C:cytoplasm"/>
    <property type="evidence" value="ECO:0007669"/>
    <property type="project" value="TreeGrafter"/>
</dbReference>
<protein>
    <recommendedName>
        <fullName evidence="2">EH domain-containing protein</fullName>
    </recommendedName>
</protein>
<dbReference type="GO" id="GO:0005886">
    <property type="term" value="C:plasma membrane"/>
    <property type="evidence" value="ECO:0007669"/>
    <property type="project" value="TreeGrafter"/>
</dbReference>
<dbReference type="Pfam" id="PF12763">
    <property type="entry name" value="EH"/>
    <property type="match status" value="3"/>
</dbReference>
<feature type="compositionally biased region" description="Low complexity" evidence="1">
    <location>
        <begin position="282"/>
        <end position="299"/>
    </location>
</feature>
<evidence type="ECO:0000313" key="4">
    <source>
        <dbReference type="Proteomes" id="UP001219525"/>
    </source>
</evidence>
<reference evidence="3" key="1">
    <citation type="submission" date="2023-03" db="EMBL/GenBank/DDBJ databases">
        <title>Massive genome expansion in bonnet fungi (Mycena s.s.) driven by repeated elements and novel gene families across ecological guilds.</title>
        <authorList>
            <consortium name="Lawrence Berkeley National Laboratory"/>
            <person name="Harder C.B."/>
            <person name="Miyauchi S."/>
            <person name="Viragh M."/>
            <person name="Kuo A."/>
            <person name="Thoen E."/>
            <person name="Andreopoulos B."/>
            <person name="Lu D."/>
            <person name="Skrede I."/>
            <person name="Drula E."/>
            <person name="Henrissat B."/>
            <person name="Morin E."/>
            <person name="Kohler A."/>
            <person name="Barry K."/>
            <person name="LaButti K."/>
            <person name="Morin E."/>
            <person name="Salamov A."/>
            <person name="Lipzen A."/>
            <person name="Mereny Z."/>
            <person name="Hegedus B."/>
            <person name="Baldrian P."/>
            <person name="Stursova M."/>
            <person name="Weitz H."/>
            <person name="Taylor A."/>
            <person name="Grigoriev I.V."/>
            <person name="Nagy L.G."/>
            <person name="Martin F."/>
            <person name="Kauserud H."/>
        </authorList>
    </citation>
    <scope>NUCLEOTIDE SEQUENCE</scope>
    <source>
        <strain evidence="3">9144</strain>
    </source>
</reference>
<sequence length="799" mass="87305">MPPTFLPSAEELALVDKIFSRGEPHKLGILTGDVALDLFSKSNVSFQLLSEIWNIVDRDGHGWLAPNQTAAAVRLIGWAQVGVKPALELLGKPGPLAHIQDVSSADAGPSKIASFVPPFTAEDKSKFRRVFLNSDPRPDGLIDGDKAREIFSKSKLPVDKLSEVWKLSDTQHRGALDVTDFAIAMHLIQWLMNSGQSAILPNFLPDGIYEQAAAEPSSPLLTTPSSASSVASNNYLSVQTDLGGRSASGPSIPWLAAPSSSSTTSSNNYITVQTDLNGRAASELSSPSFTTLPSPSATSNNHLAVQTDSSRRSSRSPSVSSNQSDEKSRSPGWVIPPDVRARADRQFDALDPLKNGTIQYNISLPFFLESKLSPSDVASIWALSDLNGDGKLNRDGFAIAWFLIDERRRGNPLPTSLPSSLRFPDISHGPGFQARSTKTGSFSSPPTRPPLPPKQTNSIPPPPPLKPPRLWAGKDRELQHATEKTVDSKLSQLSINESLRPRASTVAYPALHPQPGNVRVSSVWTPDEVFVNEAGQPSSTPRTPVEFQNATVVSLTRQMEEMQKLTTQLRLSNADKNTAITNLTQENGSLRAVIDELQVQAVSYDRESSNTVNEVLLKENEGLRAAMQQMEETLRQLQASSSDVEMQRIQYEDLVRENERLAEQVQEMRGSTTQLPWSGGDSELQTLINEDLSRENARLRTEAREMQENVAQLQEATSGYEEQRRVNAELVRENERLHADAQARQTGFDAQQRELRQLAGEVERLKAQLQTSATTAGPSGSNDADVPPPAYDAVDSSLL</sequence>
<feature type="domain" description="EH" evidence="2">
    <location>
        <begin position="123"/>
        <end position="215"/>
    </location>
</feature>
<feature type="compositionally biased region" description="Polar residues" evidence="1">
    <location>
        <begin position="434"/>
        <end position="444"/>
    </location>
</feature>
<dbReference type="Proteomes" id="UP001219525">
    <property type="component" value="Unassembled WGS sequence"/>
</dbReference>
<feature type="compositionally biased region" description="Polar residues" evidence="1">
    <location>
        <begin position="768"/>
        <end position="782"/>
    </location>
</feature>
<gene>
    <name evidence="3" type="ORF">GGX14DRAFT_616235</name>
</gene>
<dbReference type="GO" id="GO:0006897">
    <property type="term" value="P:endocytosis"/>
    <property type="evidence" value="ECO:0007669"/>
    <property type="project" value="TreeGrafter"/>
</dbReference>